<keyword evidence="1" id="KW-0472">Membrane</keyword>
<gene>
    <name evidence="3" type="ORF">WJX81_001842</name>
</gene>
<evidence type="ECO:0000313" key="3">
    <source>
        <dbReference type="EMBL" id="KAK9826154.1"/>
    </source>
</evidence>
<feature type="signal peptide" evidence="2">
    <location>
        <begin position="1"/>
        <end position="27"/>
    </location>
</feature>
<evidence type="ECO:0000256" key="2">
    <source>
        <dbReference type="SAM" id="SignalP"/>
    </source>
</evidence>
<keyword evidence="4" id="KW-1185">Reference proteome</keyword>
<keyword evidence="2" id="KW-0732">Signal</keyword>
<name>A0AAW1QXC2_9CHLO</name>
<reference evidence="3 4" key="1">
    <citation type="journal article" date="2024" name="Nat. Commun.">
        <title>Phylogenomics reveals the evolutionary origins of lichenization in chlorophyte algae.</title>
        <authorList>
            <person name="Puginier C."/>
            <person name="Libourel C."/>
            <person name="Otte J."/>
            <person name="Skaloud P."/>
            <person name="Haon M."/>
            <person name="Grisel S."/>
            <person name="Petersen M."/>
            <person name="Berrin J.G."/>
            <person name="Delaux P.M."/>
            <person name="Dal Grande F."/>
            <person name="Keller J."/>
        </authorList>
    </citation>
    <scope>NUCLEOTIDE SEQUENCE [LARGE SCALE GENOMIC DNA]</scope>
    <source>
        <strain evidence="3 4">SAG 245.80</strain>
    </source>
</reference>
<proteinExistence type="predicted"/>
<keyword evidence="1" id="KW-0812">Transmembrane</keyword>
<sequence>MTDFMCGCAFVLLSLACAICHLTGVGASASAYVDPRNSVCPSADWRRVPFFGAVASAEFMPEVLSATSAYYRGPVERRALPSAALFAAAVALLLIFILWRVLRCCCLCCCKHKPTQFPEAVLGGRAMLAHKALLLLLCAGVVACCGYGMARADPQWVDQALGVLHSLKAFLVSIISLANKAVTDISSVSGILDTVSAILAVDVDPTGIAADTACLAPWLSNMVDPSLVQAELTVLSAELTASAKPALAAFSADITTLLNVELPQLQMAAAAIAGAPAFASSLASQISAFTAAVGALPGAYVPANTDYPALGAALAALLPLVGAGSKTATLQGIQAGFNTFYAAKTNNTTGLVLADVNALVAAATVLSAALPVLSGQLLSVQDGYTTARPCLADLMARALHIDSVVIALPGSMQTSINQLNSSLASLDSFLLTGGLNVTALASLVNSVAAALVPPQPTTNNTLSALASAEATLQTMTNPNAAGGANVFLGTLITGIAAVNGAHPHVSGTRSCIYDGSLQWQYEAKPWG</sequence>
<dbReference type="Proteomes" id="UP001445335">
    <property type="component" value="Unassembled WGS sequence"/>
</dbReference>
<feature type="transmembrane region" description="Helical" evidence="1">
    <location>
        <begin position="83"/>
        <end position="102"/>
    </location>
</feature>
<comment type="caution">
    <text evidence="3">The sequence shown here is derived from an EMBL/GenBank/DDBJ whole genome shotgun (WGS) entry which is preliminary data.</text>
</comment>
<evidence type="ECO:0000313" key="4">
    <source>
        <dbReference type="Proteomes" id="UP001445335"/>
    </source>
</evidence>
<organism evidence="3 4">
    <name type="scientific">Elliptochloris bilobata</name>
    <dbReference type="NCBI Taxonomy" id="381761"/>
    <lineage>
        <taxon>Eukaryota</taxon>
        <taxon>Viridiplantae</taxon>
        <taxon>Chlorophyta</taxon>
        <taxon>core chlorophytes</taxon>
        <taxon>Trebouxiophyceae</taxon>
        <taxon>Trebouxiophyceae incertae sedis</taxon>
        <taxon>Elliptochloris clade</taxon>
        <taxon>Elliptochloris</taxon>
    </lineage>
</organism>
<evidence type="ECO:0000256" key="1">
    <source>
        <dbReference type="SAM" id="Phobius"/>
    </source>
</evidence>
<protein>
    <submittedName>
        <fullName evidence="3">Uncharacterized protein</fullName>
    </submittedName>
</protein>
<accession>A0AAW1QXC2</accession>
<dbReference type="AlphaFoldDB" id="A0AAW1QXC2"/>
<feature type="chain" id="PRO_5044024958" evidence="2">
    <location>
        <begin position="28"/>
        <end position="527"/>
    </location>
</feature>
<keyword evidence="1" id="KW-1133">Transmembrane helix</keyword>
<dbReference type="EMBL" id="JALJOU010000067">
    <property type="protein sequence ID" value="KAK9826154.1"/>
    <property type="molecule type" value="Genomic_DNA"/>
</dbReference>